<proteinExistence type="predicted"/>
<dbReference type="InterPro" id="IPR016166">
    <property type="entry name" value="FAD-bd_PCMH"/>
</dbReference>
<dbReference type="Gene3D" id="3.30.43.10">
    <property type="entry name" value="Uridine Diphospho-n-acetylenolpyruvylglucosamine Reductase, domain 2"/>
    <property type="match status" value="1"/>
</dbReference>
<dbReference type="InterPro" id="IPR010031">
    <property type="entry name" value="FAD_lactone_oxidase-like"/>
</dbReference>
<dbReference type="GO" id="GO:0080049">
    <property type="term" value="F:L-gulono-1,4-lactone dehydrogenase activity"/>
    <property type="evidence" value="ECO:0007669"/>
    <property type="project" value="TreeGrafter"/>
</dbReference>
<keyword evidence="4" id="KW-1185">Reference proteome</keyword>
<evidence type="ECO:0000259" key="2">
    <source>
        <dbReference type="PROSITE" id="PS51387"/>
    </source>
</evidence>
<dbReference type="GO" id="GO:0071949">
    <property type="term" value="F:FAD binding"/>
    <property type="evidence" value="ECO:0007669"/>
    <property type="project" value="InterPro"/>
</dbReference>
<dbReference type="PROSITE" id="PS51387">
    <property type="entry name" value="FAD_PCMH"/>
    <property type="match status" value="1"/>
</dbReference>
<dbReference type="PANTHER" id="PTHR43762:SF1">
    <property type="entry name" value="D-ARABINONO-1,4-LACTONE OXIDASE"/>
    <property type="match status" value="1"/>
</dbReference>
<evidence type="ECO:0000313" key="3">
    <source>
        <dbReference type="EMBL" id="MXG88313.1"/>
    </source>
</evidence>
<dbReference type="Gene3D" id="3.30.465.10">
    <property type="match status" value="1"/>
</dbReference>
<dbReference type="InterPro" id="IPR006094">
    <property type="entry name" value="Oxid_FAD_bind_N"/>
</dbReference>
<dbReference type="Pfam" id="PF01565">
    <property type="entry name" value="FAD_binding_4"/>
    <property type="match status" value="1"/>
</dbReference>
<feature type="domain" description="FAD-binding PCMH-type" evidence="2">
    <location>
        <begin position="8"/>
        <end position="175"/>
    </location>
</feature>
<name>A0A6L7ELY6_9ACTN</name>
<dbReference type="EMBL" id="WUEK01000001">
    <property type="protein sequence ID" value="MXG88313.1"/>
    <property type="molecule type" value="Genomic_DNA"/>
</dbReference>
<dbReference type="PANTHER" id="PTHR43762">
    <property type="entry name" value="L-GULONOLACTONE OXIDASE"/>
    <property type="match status" value="1"/>
</dbReference>
<dbReference type="InterPro" id="IPR007173">
    <property type="entry name" value="ALO_C"/>
</dbReference>
<organism evidence="3 4">
    <name type="scientific">Nocardioides flavescens</name>
    <dbReference type="NCBI Taxonomy" id="2691959"/>
    <lineage>
        <taxon>Bacteria</taxon>
        <taxon>Bacillati</taxon>
        <taxon>Actinomycetota</taxon>
        <taxon>Actinomycetes</taxon>
        <taxon>Propionibacteriales</taxon>
        <taxon>Nocardioidaceae</taxon>
        <taxon>Nocardioides</taxon>
    </lineage>
</organism>
<dbReference type="Proteomes" id="UP000473325">
    <property type="component" value="Unassembled WGS sequence"/>
</dbReference>
<keyword evidence="1" id="KW-0560">Oxidoreductase</keyword>
<dbReference type="GO" id="GO:0016020">
    <property type="term" value="C:membrane"/>
    <property type="evidence" value="ECO:0007669"/>
    <property type="project" value="InterPro"/>
</dbReference>
<protein>
    <submittedName>
        <fullName evidence="3">FAD-binding protein</fullName>
    </submittedName>
</protein>
<dbReference type="Gene3D" id="3.30.70.2530">
    <property type="match status" value="1"/>
</dbReference>
<dbReference type="Gene3D" id="3.30.70.2520">
    <property type="match status" value="1"/>
</dbReference>
<dbReference type="InterPro" id="IPR016171">
    <property type="entry name" value="Vanillyl_alc_oxidase_C-sub2"/>
</dbReference>
<dbReference type="InterPro" id="IPR016169">
    <property type="entry name" value="FAD-bd_PCMH_sub2"/>
</dbReference>
<dbReference type="InterPro" id="IPR016167">
    <property type="entry name" value="FAD-bd_PCMH_sub1"/>
</dbReference>
<dbReference type="AlphaFoldDB" id="A0A6L7ELY6"/>
<dbReference type="RefSeq" id="WP_160874576.1">
    <property type="nucleotide sequence ID" value="NZ_WUEK01000001.1"/>
</dbReference>
<gene>
    <name evidence="3" type="ORF">GRQ65_01960</name>
</gene>
<dbReference type="GO" id="GO:0003885">
    <property type="term" value="F:D-arabinono-1,4-lactone oxidase activity"/>
    <property type="evidence" value="ECO:0007669"/>
    <property type="project" value="InterPro"/>
</dbReference>
<accession>A0A6L7ELY6</accession>
<dbReference type="SUPFAM" id="SSF56176">
    <property type="entry name" value="FAD-binding/transporter-associated domain-like"/>
    <property type="match status" value="1"/>
</dbReference>
<evidence type="ECO:0000256" key="1">
    <source>
        <dbReference type="ARBA" id="ARBA00023002"/>
    </source>
</evidence>
<comment type="caution">
    <text evidence="3">The sequence shown here is derived from an EMBL/GenBank/DDBJ whole genome shotgun (WGS) entry which is preliminary data.</text>
</comment>
<dbReference type="PIRSF" id="PIRSF000136">
    <property type="entry name" value="LGO_GLO"/>
    <property type="match status" value="1"/>
</dbReference>
<sequence length="421" mass="45332">MRNWAGNVTYTATEVAEPASLPELQEAVAAARRVRATGSGHSFNDVVDVVAADDLLVSTRGLPGEVVVDRDAGLVEVPGRTTYADLGASLHRDGWALPNTGSLPHISVAGAAATGTHGSGVGNGCLASAVAAVELVRADGELETLREGDPEFPGAVLSLGSLGVVTRLWLHLQPTYDVAQDVLLDVPSDVVVERGADLLSSAWSVSLFTRFSDPSRIDSVWRKRRVGHGGDTGDATETWGGRVAETAVHPIVGLDASAATEQLGVPGPWHERLPHFRAAFTPSVGDELQSEFFVPLDVLGELWPRLVEASPEFRDALQVSEIRAIAPDEMWLSPFRGGPMLAVHFTWVSDLEVVRPALAAAERVLAAYDPRPHWGKVYGPWWDTARVAAAYPELPRFQALGERLDPERCFVNRYVERLGVR</sequence>
<evidence type="ECO:0000313" key="4">
    <source>
        <dbReference type="Proteomes" id="UP000473325"/>
    </source>
</evidence>
<dbReference type="Gene3D" id="1.10.45.10">
    <property type="entry name" value="Vanillyl-alcohol Oxidase, Chain A, domain 4"/>
    <property type="match status" value="1"/>
</dbReference>
<reference evidence="3 4" key="1">
    <citation type="submission" date="2019-12" db="EMBL/GenBank/DDBJ databases">
        <authorList>
            <person name="Kun Z."/>
        </authorList>
    </citation>
    <scope>NUCLEOTIDE SEQUENCE [LARGE SCALE GENOMIC DNA]</scope>
    <source>
        <strain evidence="3 4">YIM 123512</strain>
    </source>
</reference>
<dbReference type="InterPro" id="IPR036318">
    <property type="entry name" value="FAD-bd_PCMH-like_sf"/>
</dbReference>
<dbReference type="Pfam" id="PF04030">
    <property type="entry name" value="ALO"/>
    <property type="match status" value="1"/>
</dbReference>